<organism evidence="1 2">
    <name type="scientific">Araneus ventricosus</name>
    <name type="common">Orbweaver spider</name>
    <name type="synonym">Epeira ventricosa</name>
    <dbReference type="NCBI Taxonomy" id="182803"/>
    <lineage>
        <taxon>Eukaryota</taxon>
        <taxon>Metazoa</taxon>
        <taxon>Ecdysozoa</taxon>
        <taxon>Arthropoda</taxon>
        <taxon>Chelicerata</taxon>
        <taxon>Arachnida</taxon>
        <taxon>Araneae</taxon>
        <taxon>Araneomorphae</taxon>
        <taxon>Entelegynae</taxon>
        <taxon>Araneoidea</taxon>
        <taxon>Araneidae</taxon>
        <taxon>Araneus</taxon>
    </lineage>
</organism>
<evidence type="ECO:0000313" key="1">
    <source>
        <dbReference type="EMBL" id="GBM49932.1"/>
    </source>
</evidence>
<sequence length="135" mass="15529">MHRTPPRAYFITSIHSAPQFRSVDRASTQHVIIGDLTPSDHNPLFHTTKRYLRGRQHLLPSNDTPTTLELSITIAVTRRLDNSSRHIRCSDEDEYLPPLLLGLRRDAQRRDDSRGHPSSWGRGVSRRLEAWKATN</sequence>
<accession>A0A4Y2G7W2</accession>
<gene>
    <name evidence="1" type="ORF">AVEN_4819_1</name>
</gene>
<comment type="caution">
    <text evidence="1">The sequence shown here is derived from an EMBL/GenBank/DDBJ whole genome shotgun (WGS) entry which is preliminary data.</text>
</comment>
<dbReference type="EMBL" id="BGPR01001277">
    <property type="protein sequence ID" value="GBM49932.1"/>
    <property type="molecule type" value="Genomic_DNA"/>
</dbReference>
<dbReference type="AlphaFoldDB" id="A0A4Y2G7W2"/>
<proteinExistence type="predicted"/>
<dbReference type="Proteomes" id="UP000499080">
    <property type="component" value="Unassembled WGS sequence"/>
</dbReference>
<evidence type="ECO:0000313" key="2">
    <source>
        <dbReference type="Proteomes" id="UP000499080"/>
    </source>
</evidence>
<keyword evidence="2" id="KW-1185">Reference proteome</keyword>
<reference evidence="1 2" key="1">
    <citation type="journal article" date="2019" name="Sci. Rep.">
        <title>Orb-weaving spider Araneus ventricosus genome elucidates the spidroin gene catalogue.</title>
        <authorList>
            <person name="Kono N."/>
            <person name="Nakamura H."/>
            <person name="Ohtoshi R."/>
            <person name="Moran D.A.P."/>
            <person name="Shinohara A."/>
            <person name="Yoshida Y."/>
            <person name="Fujiwara M."/>
            <person name="Mori M."/>
            <person name="Tomita M."/>
            <person name="Arakawa K."/>
        </authorList>
    </citation>
    <scope>NUCLEOTIDE SEQUENCE [LARGE SCALE GENOMIC DNA]</scope>
</reference>
<protein>
    <submittedName>
        <fullName evidence="1">Uncharacterized protein</fullName>
    </submittedName>
</protein>
<name>A0A4Y2G7W2_ARAVE</name>